<evidence type="ECO:0000256" key="1">
    <source>
        <dbReference type="SAM" id="Coils"/>
    </source>
</evidence>
<comment type="caution">
    <text evidence="2">The sequence shown here is derived from an EMBL/GenBank/DDBJ whole genome shotgun (WGS) entry which is preliminary data.</text>
</comment>
<evidence type="ECO:0000313" key="3">
    <source>
        <dbReference type="Proteomes" id="UP000315496"/>
    </source>
</evidence>
<feature type="coiled-coil region" evidence="1">
    <location>
        <begin position="464"/>
        <end position="505"/>
    </location>
</feature>
<dbReference type="EMBL" id="VDLU01000002">
    <property type="protein sequence ID" value="TNJ28222.1"/>
    <property type="molecule type" value="Genomic_DNA"/>
</dbReference>
<gene>
    <name evidence="2" type="ORF">GMRT_14374</name>
</gene>
<accession>A0A4Z1SQS9</accession>
<evidence type="ECO:0000313" key="2">
    <source>
        <dbReference type="EMBL" id="TNJ28222.1"/>
    </source>
</evidence>
<name>A0A4Z1SQS9_GIAMU</name>
<proteinExistence type="predicted"/>
<sequence>MSERPKMSAYLRILPSPEDDRFTACRSEYREAHFVSKLSTSQLSLPRAPARSSRPPSTRVIRFTREVMREERSDGTSRPLSLQGVIGPDETDEWMYSLFLDFYLALLRSGEDVTVICVSGPSGRVITGGLPDATRFFFVDSHHDGPCFITRLLQHMRAAGDDVALSIGLETFGYPSTTEKRVLFPQQHVTTEAIRDRYCRLMLGAGSTMPTLSIFRFTQANCSTGTVLTSELRLVYIPPLGEELSFSTLARSCGGGEGNGDGVFSANSLTPKRPTCASASSGRQMTTLAVRVRDWHCSRAERFGTAQVLPTREPSTSVRCTTSPCPSMPEVTAGKSCAIAFTQLANTMSAVYGRLSPALTEPFLADLRDSFRGSITTAILGVVGEDQGSEPTTRRIIAMLGKAAFLARNMGWTGPSARPEAVMIDSLELDYLRRAAGRTAYLEQQVSALQGELAGLRELGASDVRLARSRAETLAADVETLQQERAALAQRAQGLQRQVRLLESAHGLSVRD</sequence>
<dbReference type="AlphaFoldDB" id="A0A4Z1SQS9"/>
<protein>
    <submittedName>
        <fullName evidence="2">Uncharacterized protein</fullName>
    </submittedName>
</protein>
<reference evidence="2 3" key="1">
    <citation type="submission" date="2019-05" db="EMBL/GenBank/DDBJ databases">
        <title>The compact genome of Giardia muris reveals important steps in the evolution of intestinal protozoan parasites.</title>
        <authorList>
            <person name="Xu F."/>
            <person name="Jimenez-Gonzalez A."/>
            <person name="Einarsson E."/>
            <person name="Astvaldsson A."/>
            <person name="Peirasmaki D."/>
            <person name="Eckmann L."/>
            <person name="Andersson J.O."/>
            <person name="Svard S.G."/>
            <person name="Jerlstrom-Hultqvist J."/>
        </authorList>
    </citation>
    <scope>NUCLEOTIDE SEQUENCE [LARGE SCALE GENOMIC DNA]</scope>
    <source>
        <strain evidence="2 3">Roberts-Thomson</strain>
    </source>
</reference>
<dbReference type="OrthoDB" id="10253199at2759"/>
<keyword evidence="3" id="KW-1185">Reference proteome</keyword>
<keyword evidence="1" id="KW-0175">Coiled coil</keyword>
<dbReference type="Proteomes" id="UP000315496">
    <property type="component" value="Chromosome 2"/>
</dbReference>
<dbReference type="VEuPathDB" id="GiardiaDB:GMRT_14374"/>
<organism evidence="2 3">
    <name type="scientific">Giardia muris</name>
    <dbReference type="NCBI Taxonomy" id="5742"/>
    <lineage>
        <taxon>Eukaryota</taxon>
        <taxon>Metamonada</taxon>
        <taxon>Diplomonadida</taxon>
        <taxon>Hexamitidae</taxon>
        <taxon>Giardiinae</taxon>
        <taxon>Giardia</taxon>
    </lineage>
</organism>